<dbReference type="PANTHER" id="PTHR25462:SF296">
    <property type="entry name" value="MEIOTIC P26, ISOFORM F"/>
    <property type="match status" value="1"/>
</dbReference>
<dbReference type="SUPFAM" id="SSF101898">
    <property type="entry name" value="NHL repeat"/>
    <property type="match status" value="1"/>
</dbReference>
<evidence type="ECO:0000256" key="2">
    <source>
        <dbReference type="PROSITE-ProRule" id="PRU00024"/>
    </source>
</evidence>
<dbReference type="InterPro" id="IPR001258">
    <property type="entry name" value="NHL_repeat"/>
</dbReference>
<dbReference type="Gene3D" id="2.120.10.30">
    <property type="entry name" value="TolB, C-terminal domain"/>
    <property type="match status" value="1"/>
</dbReference>
<accession>A0A8B8C5E7</accession>
<organism evidence="5 6">
    <name type="scientific">Crassostrea virginica</name>
    <name type="common">Eastern oyster</name>
    <dbReference type="NCBI Taxonomy" id="6565"/>
    <lineage>
        <taxon>Eukaryota</taxon>
        <taxon>Metazoa</taxon>
        <taxon>Spiralia</taxon>
        <taxon>Lophotrochozoa</taxon>
        <taxon>Mollusca</taxon>
        <taxon>Bivalvia</taxon>
        <taxon>Autobranchia</taxon>
        <taxon>Pteriomorphia</taxon>
        <taxon>Ostreida</taxon>
        <taxon>Ostreoidea</taxon>
        <taxon>Ostreidae</taxon>
        <taxon>Crassostrea</taxon>
    </lineage>
</organism>
<dbReference type="PANTHER" id="PTHR25462">
    <property type="entry name" value="BONUS, ISOFORM C-RELATED"/>
    <property type="match status" value="1"/>
</dbReference>
<keyword evidence="2" id="KW-0863">Zinc-finger</keyword>
<evidence type="ECO:0000256" key="1">
    <source>
        <dbReference type="ARBA" id="ARBA00022737"/>
    </source>
</evidence>
<dbReference type="Proteomes" id="UP000694844">
    <property type="component" value="Chromosome 10"/>
</dbReference>
<dbReference type="OrthoDB" id="6064205at2759"/>
<dbReference type="PROSITE" id="PS50119">
    <property type="entry name" value="ZF_BBOX"/>
    <property type="match status" value="2"/>
</dbReference>
<keyword evidence="1" id="KW-0677">Repeat</keyword>
<keyword evidence="2" id="KW-0862">Zinc</keyword>
<dbReference type="SMART" id="SM00336">
    <property type="entry name" value="BBOX"/>
    <property type="match status" value="2"/>
</dbReference>
<dbReference type="InterPro" id="IPR011042">
    <property type="entry name" value="6-blade_b-propeller_TolB-like"/>
</dbReference>
<dbReference type="SUPFAM" id="SSF57845">
    <property type="entry name" value="B-box zinc-binding domain"/>
    <property type="match status" value="1"/>
</dbReference>
<feature type="repeat" description="NHL" evidence="3">
    <location>
        <begin position="488"/>
        <end position="515"/>
    </location>
</feature>
<feature type="domain" description="B box-type" evidence="4">
    <location>
        <begin position="9"/>
        <end position="54"/>
    </location>
</feature>
<feature type="domain" description="B box-type" evidence="4">
    <location>
        <begin position="66"/>
        <end position="103"/>
    </location>
</feature>
<reference evidence="6" key="1">
    <citation type="submission" date="2025-08" db="UniProtKB">
        <authorList>
            <consortium name="RefSeq"/>
        </authorList>
    </citation>
    <scope>IDENTIFICATION</scope>
    <source>
        <tissue evidence="6">Whole sample</tissue>
    </source>
</reference>
<gene>
    <name evidence="6" type="primary">LOC111116235</name>
</gene>
<evidence type="ECO:0000259" key="4">
    <source>
        <dbReference type="PROSITE" id="PS50119"/>
    </source>
</evidence>
<evidence type="ECO:0000313" key="5">
    <source>
        <dbReference type="Proteomes" id="UP000694844"/>
    </source>
</evidence>
<dbReference type="KEGG" id="cvn:111116235"/>
<dbReference type="AlphaFoldDB" id="A0A8B8C5E7"/>
<dbReference type="Gene3D" id="3.30.160.60">
    <property type="entry name" value="Classic Zinc Finger"/>
    <property type="match status" value="1"/>
</dbReference>
<keyword evidence="5" id="KW-1185">Reference proteome</keyword>
<dbReference type="PROSITE" id="PS51125">
    <property type="entry name" value="NHL"/>
    <property type="match status" value="1"/>
</dbReference>
<dbReference type="GO" id="GO:0008270">
    <property type="term" value="F:zinc ion binding"/>
    <property type="evidence" value="ECO:0007669"/>
    <property type="project" value="UniProtKB-KW"/>
</dbReference>
<keyword evidence="2" id="KW-0479">Metal-binding</keyword>
<proteinExistence type="predicted"/>
<name>A0A8B8C5E7_CRAVI</name>
<sequence>MATSRSWAQDVITCDLCDTPTQQFCNNCQVNLCETCVKKHRDEFKSLMHEIVPFLERKIQLVFPECREHSGQRCELTCIQCNTPVCIKCIASGPHKGHDVEELTEIHEKKIRKIKSDTEEIKAKIIPKYQNEDQNIGNTISKTKSKIDDLGKESKKLRKLWHQEVDSIFDKIDSLSQSLGEENLNALEGYQNKIRNLLSEIKKVVKQNEKLSISTNSLEVSKYQSKLNEYQDFPKYVDLKFPFLSSNIDKGKELSIEIGGYTAILKQRSKPSLSTDVSRLTTGIGTLMDKVRVIATIPTIYSPLYGVFCVGEVEAWIFGQNKTITRIDIHGAVKDTVTTKSLTWPSGISVTRGRELIYSDYNINTVNVFRDKKSETLITTPKGWKPGGLCCTMSGDIIVHLFRGSGLQRKNKIIRYQGKDIKQEINNDGEGNPILKEGECLLYISENNNGDVCVSDVNAGAVVVVDKTGRVRFRYDGTQARREKSFDPRGIVTDALSQIIVTDSNNNCLHILNQNGQFLRCVDDCGEEEPSGLSLDSEGRLWVGSWNSREIKVIEYLQNK</sequence>
<evidence type="ECO:0000256" key="3">
    <source>
        <dbReference type="PROSITE-ProRule" id="PRU00504"/>
    </source>
</evidence>
<dbReference type="RefSeq" id="XP_022310927.1">
    <property type="nucleotide sequence ID" value="XM_022455219.1"/>
</dbReference>
<dbReference type="InterPro" id="IPR000315">
    <property type="entry name" value="Znf_B-box"/>
</dbReference>
<dbReference type="Pfam" id="PF00643">
    <property type="entry name" value="zf-B_box"/>
    <property type="match status" value="2"/>
</dbReference>
<dbReference type="GeneID" id="111116235"/>
<protein>
    <submittedName>
        <fullName evidence="6">E3 ubiquitin-protein ligase TRIM71-like</fullName>
    </submittedName>
</protein>
<dbReference type="InterPro" id="IPR047153">
    <property type="entry name" value="TRIM45/56/19-like"/>
</dbReference>
<evidence type="ECO:0000313" key="6">
    <source>
        <dbReference type="RefSeq" id="XP_022310927.1"/>
    </source>
</evidence>